<feature type="domain" description="DWNN" evidence="10">
    <location>
        <begin position="5"/>
        <end position="78"/>
    </location>
</feature>
<gene>
    <name evidence="11" type="ORF">VaNZ11_007944</name>
</gene>
<evidence type="ECO:0000313" key="11">
    <source>
        <dbReference type="EMBL" id="GLI64626.1"/>
    </source>
</evidence>
<dbReference type="InterPro" id="IPR001878">
    <property type="entry name" value="Znf_CCHC"/>
</dbReference>
<feature type="region of interest" description="Disordered" evidence="8">
    <location>
        <begin position="1323"/>
        <end position="1388"/>
    </location>
</feature>
<reference evidence="11 12" key="1">
    <citation type="journal article" date="2023" name="IScience">
        <title>Expanded male sex-determining region conserved during the evolution of homothallism in the green alga Volvox.</title>
        <authorList>
            <person name="Yamamoto K."/>
            <person name="Matsuzaki R."/>
            <person name="Mahakham W."/>
            <person name="Heman W."/>
            <person name="Sekimoto H."/>
            <person name="Kawachi M."/>
            <person name="Minakuchi Y."/>
            <person name="Toyoda A."/>
            <person name="Nozaki H."/>
        </authorList>
    </citation>
    <scope>NUCLEOTIDE SEQUENCE [LARGE SCALE GENOMIC DNA]</scope>
    <source>
        <strain evidence="11 12">NIES-4468</strain>
    </source>
</reference>
<dbReference type="PROSITE" id="PS51282">
    <property type="entry name" value="DWNN"/>
    <property type="match status" value="1"/>
</dbReference>
<evidence type="ECO:0000256" key="3">
    <source>
        <dbReference type="ARBA" id="ARBA00022771"/>
    </source>
</evidence>
<feature type="compositionally biased region" description="Basic and acidic residues" evidence="8">
    <location>
        <begin position="931"/>
        <end position="940"/>
    </location>
</feature>
<dbReference type="SUPFAM" id="SSF57756">
    <property type="entry name" value="Retrovirus zinc finger-like domains"/>
    <property type="match status" value="1"/>
</dbReference>
<keyword evidence="7" id="KW-0175">Coiled coil</keyword>
<dbReference type="InterPro" id="IPR033489">
    <property type="entry name" value="RBBP6"/>
</dbReference>
<keyword evidence="12" id="KW-1185">Reference proteome</keyword>
<feature type="compositionally biased region" description="Basic and acidic residues" evidence="8">
    <location>
        <begin position="1154"/>
        <end position="1167"/>
    </location>
</feature>
<keyword evidence="2" id="KW-0479">Metal-binding</keyword>
<feature type="domain" description="CCHC-type" evidence="9">
    <location>
        <begin position="190"/>
        <end position="204"/>
    </location>
</feature>
<feature type="compositionally biased region" description="Low complexity" evidence="8">
    <location>
        <begin position="1174"/>
        <end position="1184"/>
    </location>
</feature>
<feature type="region of interest" description="Disordered" evidence="8">
    <location>
        <begin position="479"/>
        <end position="507"/>
    </location>
</feature>
<feature type="compositionally biased region" description="Basic and acidic residues" evidence="8">
    <location>
        <begin position="1351"/>
        <end position="1388"/>
    </location>
</feature>
<feature type="compositionally biased region" description="Basic residues" evidence="8">
    <location>
        <begin position="1085"/>
        <end position="1096"/>
    </location>
</feature>
<feature type="compositionally biased region" description="Basic residues" evidence="8">
    <location>
        <begin position="1104"/>
        <end position="1113"/>
    </location>
</feature>
<keyword evidence="4" id="KW-0862">Zinc</keyword>
<feature type="region of interest" description="Disordered" evidence="8">
    <location>
        <begin position="266"/>
        <end position="285"/>
    </location>
</feature>
<evidence type="ECO:0000259" key="9">
    <source>
        <dbReference type="PROSITE" id="PS50158"/>
    </source>
</evidence>
<name>A0ABQ5S5X2_9CHLO</name>
<feature type="compositionally biased region" description="Basic and acidic residues" evidence="8">
    <location>
        <begin position="1323"/>
        <end position="1338"/>
    </location>
</feature>
<proteinExistence type="predicted"/>
<dbReference type="PANTHER" id="PTHR15439:SF0">
    <property type="entry name" value="CELL DIVISION CYCLE AND APOPTOSIS REGULATOR PROTEIN 1-RELATED"/>
    <property type="match status" value="1"/>
</dbReference>
<feature type="compositionally biased region" description="Basic and acidic residues" evidence="8">
    <location>
        <begin position="1243"/>
        <end position="1260"/>
    </location>
</feature>
<feature type="region of interest" description="Disordered" evidence="8">
    <location>
        <begin position="611"/>
        <end position="830"/>
    </location>
</feature>
<comment type="caution">
    <text evidence="11">The sequence shown here is derived from an EMBL/GenBank/DDBJ whole genome shotgun (WGS) entry which is preliminary data.</text>
</comment>
<dbReference type="SMART" id="SM01180">
    <property type="entry name" value="DWNN"/>
    <property type="match status" value="1"/>
</dbReference>
<feature type="coiled-coil region" evidence="7">
    <location>
        <begin position="310"/>
        <end position="366"/>
    </location>
</feature>
<dbReference type="EMBL" id="BSDZ01000020">
    <property type="protein sequence ID" value="GLI64626.1"/>
    <property type="molecule type" value="Genomic_DNA"/>
</dbReference>
<feature type="compositionally biased region" description="Basic and acidic residues" evidence="8">
    <location>
        <begin position="718"/>
        <end position="793"/>
    </location>
</feature>
<accession>A0ABQ5S5X2</accession>
<feature type="compositionally biased region" description="Basic residues" evidence="8">
    <location>
        <begin position="673"/>
        <end position="688"/>
    </location>
</feature>
<feature type="compositionally biased region" description="Basic and acidic residues" evidence="8">
    <location>
        <begin position="1226"/>
        <end position="1235"/>
    </location>
</feature>
<dbReference type="InterPro" id="IPR014891">
    <property type="entry name" value="DWNN_domain"/>
</dbReference>
<evidence type="ECO:0000256" key="1">
    <source>
        <dbReference type="ARBA" id="ARBA00004123"/>
    </source>
</evidence>
<protein>
    <recommendedName>
        <fullName evidence="13">CCHC-type domain-containing protein</fullName>
    </recommendedName>
</protein>
<feature type="compositionally biased region" description="Basic and acidic residues" evidence="8">
    <location>
        <begin position="629"/>
        <end position="641"/>
    </location>
</feature>
<comment type="subcellular location">
    <subcellularLocation>
        <location evidence="1">Nucleus</location>
    </subcellularLocation>
</comment>
<feature type="compositionally biased region" description="Basic and acidic residues" evidence="8">
    <location>
        <begin position="653"/>
        <end position="672"/>
    </location>
</feature>
<organism evidence="11 12">
    <name type="scientific">Volvox africanus</name>
    <dbReference type="NCBI Taxonomy" id="51714"/>
    <lineage>
        <taxon>Eukaryota</taxon>
        <taxon>Viridiplantae</taxon>
        <taxon>Chlorophyta</taxon>
        <taxon>core chlorophytes</taxon>
        <taxon>Chlorophyceae</taxon>
        <taxon>CS clade</taxon>
        <taxon>Chlamydomonadales</taxon>
        <taxon>Volvocaceae</taxon>
        <taxon>Volvox</taxon>
    </lineage>
</organism>
<evidence type="ECO:0000256" key="6">
    <source>
        <dbReference type="PROSITE-ProRule" id="PRU00047"/>
    </source>
</evidence>
<evidence type="ECO:0008006" key="13">
    <source>
        <dbReference type="Google" id="ProtNLM"/>
    </source>
</evidence>
<feature type="region of interest" description="Disordered" evidence="8">
    <location>
        <begin position="848"/>
        <end position="1301"/>
    </location>
</feature>
<dbReference type="InterPro" id="IPR036875">
    <property type="entry name" value="Znf_CCHC_sf"/>
</dbReference>
<dbReference type="SMART" id="SM00343">
    <property type="entry name" value="ZnF_C2HC"/>
    <property type="match status" value="1"/>
</dbReference>
<evidence type="ECO:0000256" key="7">
    <source>
        <dbReference type="SAM" id="Coils"/>
    </source>
</evidence>
<feature type="compositionally biased region" description="Basic and acidic residues" evidence="8">
    <location>
        <begin position="1114"/>
        <end position="1127"/>
    </location>
</feature>
<dbReference type="Gene3D" id="3.10.20.90">
    <property type="entry name" value="Phosphatidylinositol 3-kinase Catalytic Subunit, Chain A, domain 1"/>
    <property type="match status" value="1"/>
</dbReference>
<evidence type="ECO:0000256" key="5">
    <source>
        <dbReference type="ARBA" id="ARBA00023242"/>
    </source>
</evidence>
<keyword evidence="3 6" id="KW-0863">Zinc-finger</keyword>
<dbReference type="PROSITE" id="PS50158">
    <property type="entry name" value="ZF_CCHC"/>
    <property type="match status" value="1"/>
</dbReference>
<evidence type="ECO:0000313" key="12">
    <source>
        <dbReference type="Proteomes" id="UP001165090"/>
    </source>
</evidence>
<feature type="region of interest" description="Disordered" evidence="8">
    <location>
        <begin position="396"/>
        <end position="450"/>
    </location>
</feature>
<dbReference type="Pfam" id="PF08783">
    <property type="entry name" value="DWNN"/>
    <property type="match status" value="1"/>
</dbReference>
<feature type="compositionally biased region" description="Low complexity" evidence="8">
    <location>
        <begin position="1070"/>
        <end position="1079"/>
    </location>
</feature>
<feature type="compositionally biased region" description="Basic and acidic residues" evidence="8">
    <location>
        <begin position="1199"/>
        <end position="1210"/>
    </location>
</feature>
<evidence type="ECO:0000256" key="2">
    <source>
        <dbReference type="ARBA" id="ARBA00022723"/>
    </source>
</evidence>
<feature type="compositionally biased region" description="Gly residues" evidence="8">
    <location>
        <begin position="1278"/>
        <end position="1288"/>
    </location>
</feature>
<evidence type="ECO:0000259" key="10">
    <source>
        <dbReference type="PROSITE" id="PS51282"/>
    </source>
</evidence>
<evidence type="ECO:0000256" key="4">
    <source>
        <dbReference type="ARBA" id="ARBA00022833"/>
    </source>
</evidence>
<dbReference type="Proteomes" id="UP001165090">
    <property type="component" value="Unassembled WGS sequence"/>
</dbReference>
<dbReference type="PANTHER" id="PTHR15439">
    <property type="entry name" value="RETINOBLASTOMA-BINDING PROTEIN 6"/>
    <property type="match status" value="1"/>
</dbReference>
<evidence type="ECO:0000256" key="8">
    <source>
        <dbReference type="SAM" id="MobiDB-lite"/>
    </source>
</evidence>
<sequence length="1388" mass="148610">MTSSIRFKFRAELSYSNLPFEGHYITVGELKRLIAEKKGLGIDAANELQLTDATSKRDYDNDAEQVLKNSSVIVKRVAAAARPKTLRSGTASVAVAPAGTAAGPAAPVSGSVPTDLGPPAHVEDEFGEDPFLKAAVVQDEQQMLAFISQAAKGVGLESQLAMQAAAGRGRGRGRGFLGGRGRGGMMNRECLRCGIVGHFMNECPTQGDPAYDRRVKVPSGIPASKIHRNADGSLYLPDGELGELAANTQAFNKLAALMGRSKPLATEAAAPQGGQDGTSGSGQAVAASSGALQVTLSAPAWQQRGPAADAASLLKQQQEHQQQQQDLLQQQQLQQQQLLQQQQQQRQLQEQQLLQQQQLHQQQQQQLLLQQQLHPKQEQNMEAVSTVQLELGPVTLGLPSSAGGDPSKPYMQAPSNVPQPASGMEAVERSSVANRQPTPEGVQAAPKPLGPQLFDDDFDDGTAKQSMQQPVKLALGMEDVRRSSSPAPSRLTGSRALGPGGGPLREGGTAAAAVAAAAMAAASGRANGGVGGAHDRDRDHVMDPDEALLAPLRGVGCTRVELTEALPFLRDLLPGNMAMADLFRAFGSGRPLSRREFLDIQASAARIAADRAGRRGGSAAGMGAAAVAAERRDHHAGDRRGSGGGHGHGGRLQSDRHFHPDRERDRERERGGHSRSRSPFGRRSKRSRSGSGGHGGRGSRSRSWTRSRSPTSPKRRRGRDDRELDRGRYRERDREREAPQRERDRDRERDRERGGRERERDRDRERGRERDMGRQREREREGEGDRGARREATDGSPSVHLREPDQQQQEEQEARRQRSRSPVAAAGEGVVARAIRAEALDERAWQVKGVSGGGGGVWLRGTTGRGHGDAEGPSGAVACAGVASEPPSAASTDSERMPVGQAKPPPEETSLVMRPSTTRLRDDGGDDEESDGKGRRMEERKRRKASQRPRSATPERRESSRPTRMQPGPGAARQQSDHGEQSDSADGGENSDPSDRDDGAEDEDDPGVSGLGGRQLTSSQQRQPQPQPRPVPSGRGDRPSSDLSGSARSSEEFGGDDVEPTATAAVSTLDAGVAASSDSDSGDRRTHKKHKKHKKEKVKERKKESKKGHKHKEKEKEKGRTKESGRDRKGKPRQSGAAPATYDEDDPYEDEYDIGGRYDDSEDERPAPSRARHGSGAAAAAAPAIRTVPSGGNKAAKALSDDGRAHDHSRSRSPVRGTRGGGADEYGGRRGDGGRRGGGGGVGHDDDRQDTDGGARRGRIEWVLAKGRGGNRDTAAASGGGGGGGGGKDAGDGSAAAATRPQFRQGFAARMFNQTLGLALQEQRRVAAREDGRKEALGRSDGGNVGGGGSDRWRDRDGGKDRGGRDRDKDRSPNRDSEDERPRRRYRD</sequence>
<dbReference type="Gene3D" id="4.10.60.10">
    <property type="entry name" value="Zinc finger, CCHC-type"/>
    <property type="match status" value="1"/>
</dbReference>
<keyword evidence="5" id="KW-0539">Nucleus</keyword>
<feature type="compositionally biased region" description="Acidic residues" evidence="8">
    <location>
        <begin position="1142"/>
        <end position="1153"/>
    </location>
</feature>
<feature type="compositionally biased region" description="Gly residues" evidence="8">
    <location>
        <begin position="1340"/>
        <end position="1350"/>
    </location>
</feature>